<dbReference type="eggNOG" id="COG1131">
    <property type="taxonomic scope" value="Bacteria"/>
</dbReference>
<dbReference type="InterPro" id="IPR027417">
    <property type="entry name" value="P-loop_NTPase"/>
</dbReference>
<keyword evidence="7" id="KW-1185">Reference proteome</keyword>
<dbReference type="GO" id="GO:0005524">
    <property type="term" value="F:ATP binding"/>
    <property type="evidence" value="ECO:0007669"/>
    <property type="project" value="UniProtKB-KW"/>
</dbReference>
<dbReference type="InterPro" id="IPR003439">
    <property type="entry name" value="ABC_transporter-like_ATP-bd"/>
</dbReference>
<organism evidence="6 7">
    <name type="scientific">Coriobacterium glomerans (strain ATCC 49209 / DSM 20642 / JCM 10262 / PW2)</name>
    <dbReference type="NCBI Taxonomy" id="700015"/>
    <lineage>
        <taxon>Bacteria</taxon>
        <taxon>Bacillati</taxon>
        <taxon>Actinomycetota</taxon>
        <taxon>Coriobacteriia</taxon>
        <taxon>Coriobacteriales</taxon>
        <taxon>Coriobacteriaceae</taxon>
        <taxon>Coriobacterium</taxon>
    </lineage>
</organism>
<dbReference type="Proteomes" id="UP000006851">
    <property type="component" value="Chromosome"/>
</dbReference>
<sequence>MNVIETHGLTKVYGGRRAVDALEMSVAQGDIYGFVGKNGAGKSTTMKMFADLVIPTSGEAVLFRGMPHEKRISAEHRSLRELLSSEPSHIGALIETPGLVPGLSALENMMTKAISMGVVRARTQCGELLDLVGLDAADGRRVKGYSMGMKQRLGVALALVGSPDLLLLDEPFNGMDPEATRDLRGALARLNEERGVSMVISSHVLDQLNRMATRFGVIRDGSMVKEFSTEQLHASCGSSILVKTADPARALVVLEERLPDATIHVEPDQAIVISTAIHAQTPGSYERGAIGRGDGRGVQTAAAASPGVEEVSRILHDADQTVLELSRRERDIEDYFVELMGGTGPESRTKG</sequence>
<evidence type="ECO:0000313" key="6">
    <source>
        <dbReference type="EMBL" id="AEB06383.1"/>
    </source>
</evidence>
<dbReference type="Gene3D" id="3.40.50.300">
    <property type="entry name" value="P-loop containing nucleotide triphosphate hydrolases"/>
    <property type="match status" value="1"/>
</dbReference>
<name>F2N744_CORGP</name>
<dbReference type="EMBL" id="CP002628">
    <property type="protein sequence ID" value="AEB06383.1"/>
    <property type="molecule type" value="Genomic_DNA"/>
</dbReference>
<evidence type="ECO:0000313" key="7">
    <source>
        <dbReference type="Proteomes" id="UP000006851"/>
    </source>
</evidence>
<dbReference type="Pfam" id="PF00005">
    <property type="entry name" value="ABC_tran"/>
    <property type="match status" value="1"/>
</dbReference>
<keyword evidence="2" id="KW-0813">Transport</keyword>
<protein>
    <submittedName>
        <fullName evidence="6">ABC transporter related protein</fullName>
    </submittedName>
</protein>
<evidence type="ECO:0000256" key="4">
    <source>
        <dbReference type="ARBA" id="ARBA00022840"/>
    </source>
</evidence>
<evidence type="ECO:0000256" key="3">
    <source>
        <dbReference type="ARBA" id="ARBA00022741"/>
    </source>
</evidence>
<keyword evidence="3" id="KW-0547">Nucleotide-binding</keyword>
<dbReference type="KEGG" id="cgo:Corgl_0257"/>
<dbReference type="PANTHER" id="PTHR43335:SF4">
    <property type="entry name" value="ABC TRANSPORTER, ATP-BINDING PROTEIN"/>
    <property type="match status" value="1"/>
</dbReference>
<keyword evidence="4" id="KW-0067">ATP-binding</keyword>
<dbReference type="SUPFAM" id="SSF52540">
    <property type="entry name" value="P-loop containing nucleoside triphosphate hydrolases"/>
    <property type="match status" value="1"/>
</dbReference>
<dbReference type="InterPro" id="IPR003593">
    <property type="entry name" value="AAA+_ATPase"/>
</dbReference>
<proteinExistence type="inferred from homology"/>
<dbReference type="OrthoDB" id="3177347at2"/>
<comment type="similarity">
    <text evidence="1">Belongs to the ABC transporter superfamily.</text>
</comment>
<dbReference type="RefSeq" id="WP_013708126.1">
    <property type="nucleotide sequence ID" value="NC_015389.1"/>
</dbReference>
<dbReference type="GO" id="GO:0016887">
    <property type="term" value="F:ATP hydrolysis activity"/>
    <property type="evidence" value="ECO:0007669"/>
    <property type="project" value="InterPro"/>
</dbReference>
<dbReference type="AlphaFoldDB" id="F2N744"/>
<evidence type="ECO:0000256" key="2">
    <source>
        <dbReference type="ARBA" id="ARBA00022448"/>
    </source>
</evidence>
<evidence type="ECO:0000256" key="1">
    <source>
        <dbReference type="ARBA" id="ARBA00005417"/>
    </source>
</evidence>
<feature type="domain" description="ABC transporter" evidence="5">
    <location>
        <begin position="4"/>
        <end position="245"/>
    </location>
</feature>
<dbReference type="PANTHER" id="PTHR43335">
    <property type="entry name" value="ABC TRANSPORTER, ATP-BINDING PROTEIN"/>
    <property type="match status" value="1"/>
</dbReference>
<reference evidence="7" key="1">
    <citation type="journal article" date="2013" name="Stand. Genomic Sci.">
        <title>Complete genome sequence of Coriobacterium glomerans type strain (PW2(T)) from the midgut of Pyrrhocoris apterus L. (red soldier bug).</title>
        <authorList>
            <person name="Stackebrandt E."/>
            <person name="Zeytun A."/>
            <person name="Lapidus A."/>
            <person name="Nolan M."/>
            <person name="Lucas S."/>
            <person name="Hammon N."/>
            <person name="Deshpande S."/>
            <person name="Cheng J.F."/>
            <person name="Tapia R."/>
            <person name="Goodwin L.A."/>
            <person name="Pitluck S."/>
            <person name="Liolios K."/>
            <person name="Pagani I."/>
            <person name="Ivanova N."/>
            <person name="Mavromatis K."/>
            <person name="Mikhailova N."/>
            <person name="Huntemann M."/>
            <person name="Pati A."/>
            <person name="Chen A."/>
            <person name="Palaniappan K."/>
            <person name="Chang Y.J."/>
            <person name="Land M."/>
            <person name="Hauser L."/>
            <person name="Rohde M."/>
            <person name="Pukall R."/>
            <person name="Goker M."/>
            <person name="Detter J.C."/>
            <person name="Woyke T."/>
            <person name="Bristow J."/>
            <person name="Eisen J.A."/>
            <person name="Markowitz V."/>
            <person name="Hugenholtz P."/>
            <person name="Kyrpides N.C."/>
            <person name="Klenk H.P."/>
        </authorList>
    </citation>
    <scope>NUCLEOTIDE SEQUENCE</scope>
    <source>
        <strain evidence="7">ATCC 49209 / DSM 20642 / JCM 10262 / PW2</strain>
    </source>
</reference>
<dbReference type="SMART" id="SM00382">
    <property type="entry name" value="AAA"/>
    <property type="match status" value="1"/>
</dbReference>
<evidence type="ECO:0000259" key="5">
    <source>
        <dbReference type="PROSITE" id="PS50893"/>
    </source>
</evidence>
<gene>
    <name evidence="6" type="ordered locus">Corgl_0257</name>
</gene>
<dbReference type="HOGENOM" id="CLU_000604_1_2_11"/>
<accession>F2N744</accession>
<dbReference type="PROSITE" id="PS50893">
    <property type="entry name" value="ABC_TRANSPORTER_2"/>
    <property type="match status" value="1"/>
</dbReference>
<dbReference type="STRING" id="700015.Corgl_0257"/>